<proteinExistence type="predicted"/>
<comment type="catalytic activity">
    <reaction evidence="5">
        <text>O-phospho-L-threonyl-[protein] + H2O = L-threonyl-[protein] + phosphate</text>
        <dbReference type="Rhea" id="RHEA:47004"/>
        <dbReference type="Rhea" id="RHEA-COMP:11060"/>
        <dbReference type="Rhea" id="RHEA-COMP:11605"/>
        <dbReference type="ChEBI" id="CHEBI:15377"/>
        <dbReference type="ChEBI" id="CHEBI:30013"/>
        <dbReference type="ChEBI" id="CHEBI:43474"/>
        <dbReference type="ChEBI" id="CHEBI:61977"/>
        <dbReference type="EC" id="3.1.3.16"/>
    </reaction>
</comment>
<organism evidence="7 8">
    <name type="scientific">Puccinia graminis f. sp. tritici</name>
    <dbReference type="NCBI Taxonomy" id="56615"/>
    <lineage>
        <taxon>Eukaryota</taxon>
        <taxon>Fungi</taxon>
        <taxon>Dikarya</taxon>
        <taxon>Basidiomycota</taxon>
        <taxon>Pucciniomycotina</taxon>
        <taxon>Pucciniomycetes</taxon>
        <taxon>Pucciniales</taxon>
        <taxon>Pucciniaceae</taxon>
        <taxon>Puccinia</taxon>
    </lineage>
</organism>
<dbReference type="AlphaFoldDB" id="A0A5B0RDR8"/>
<dbReference type="InterPro" id="IPR029052">
    <property type="entry name" value="Metallo-depent_PP-like"/>
</dbReference>
<evidence type="ECO:0000256" key="5">
    <source>
        <dbReference type="ARBA" id="ARBA00048336"/>
    </source>
</evidence>
<dbReference type="EC" id="3.1.3.16" evidence="1"/>
<reference evidence="7 8" key="1">
    <citation type="submission" date="2019-05" db="EMBL/GenBank/DDBJ databases">
        <title>Emergence of the Ug99 lineage of the wheat stem rust pathogen through somatic hybridization.</title>
        <authorList>
            <person name="Li F."/>
            <person name="Upadhyaya N.M."/>
            <person name="Sperschneider J."/>
            <person name="Matny O."/>
            <person name="Nguyen-Phuc H."/>
            <person name="Mago R."/>
            <person name="Raley C."/>
            <person name="Miller M.E."/>
            <person name="Silverstein K.A.T."/>
            <person name="Henningsen E."/>
            <person name="Hirsch C.D."/>
            <person name="Visser B."/>
            <person name="Pretorius Z.A."/>
            <person name="Steffenson B.J."/>
            <person name="Schwessinger B."/>
            <person name="Dodds P.N."/>
            <person name="Figueroa M."/>
        </authorList>
    </citation>
    <scope>NUCLEOTIDE SEQUENCE [LARGE SCALE GENOMIC DNA]</scope>
    <source>
        <strain evidence="7 8">Ug99</strain>
    </source>
</reference>
<dbReference type="GO" id="GO:0046872">
    <property type="term" value="F:metal ion binding"/>
    <property type="evidence" value="ECO:0007669"/>
    <property type="project" value="UniProtKB-KW"/>
</dbReference>
<evidence type="ECO:0000256" key="1">
    <source>
        <dbReference type="ARBA" id="ARBA00013081"/>
    </source>
</evidence>
<dbReference type="PANTHER" id="PTHR45619">
    <property type="entry name" value="SERINE/THREONINE-PROTEIN PHOSPHATASE PP2A-RELATED"/>
    <property type="match status" value="1"/>
</dbReference>
<dbReference type="InterPro" id="IPR047129">
    <property type="entry name" value="PPA2-like"/>
</dbReference>
<dbReference type="Pfam" id="PF00149">
    <property type="entry name" value="Metallophos"/>
    <property type="match status" value="1"/>
</dbReference>
<dbReference type="SMART" id="SM00156">
    <property type="entry name" value="PP2Ac"/>
    <property type="match status" value="1"/>
</dbReference>
<dbReference type="GO" id="GO:0004722">
    <property type="term" value="F:protein serine/threonine phosphatase activity"/>
    <property type="evidence" value="ECO:0007669"/>
    <property type="project" value="UniProtKB-EC"/>
</dbReference>
<evidence type="ECO:0000256" key="4">
    <source>
        <dbReference type="ARBA" id="ARBA00023211"/>
    </source>
</evidence>
<gene>
    <name evidence="7" type="ORF">PGTUg99_016148</name>
</gene>
<keyword evidence="2" id="KW-0479">Metal-binding</keyword>
<dbReference type="PRINTS" id="PR00114">
    <property type="entry name" value="STPHPHTASE"/>
</dbReference>
<dbReference type="InterPro" id="IPR006186">
    <property type="entry name" value="Ser/Thr-sp_prot-phosphatase"/>
</dbReference>
<comment type="caution">
    <text evidence="7">The sequence shown here is derived from an EMBL/GenBank/DDBJ whole genome shotgun (WGS) entry which is preliminary data.</text>
</comment>
<dbReference type="Proteomes" id="UP000325313">
    <property type="component" value="Unassembled WGS sequence"/>
</dbReference>
<dbReference type="SUPFAM" id="SSF56300">
    <property type="entry name" value="Metallo-dependent phosphatases"/>
    <property type="match status" value="1"/>
</dbReference>
<feature type="domain" description="Serine/threonine specific protein phosphatases" evidence="6">
    <location>
        <begin position="17"/>
        <end position="186"/>
    </location>
</feature>
<evidence type="ECO:0000313" key="8">
    <source>
        <dbReference type="Proteomes" id="UP000325313"/>
    </source>
</evidence>
<keyword evidence="4" id="KW-0464">Manganese</keyword>
<evidence type="ECO:0000256" key="3">
    <source>
        <dbReference type="ARBA" id="ARBA00022801"/>
    </source>
</evidence>
<name>A0A5B0RDR8_PUCGR</name>
<dbReference type="EMBL" id="VDEP01000207">
    <property type="protein sequence ID" value="KAA1123572.1"/>
    <property type="molecule type" value="Genomic_DNA"/>
</dbReference>
<keyword evidence="3" id="KW-0378">Hydrolase</keyword>
<evidence type="ECO:0000259" key="6">
    <source>
        <dbReference type="SMART" id="SM00156"/>
    </source>
</evidence>
<protein>
    <recommendedName>
        <fullName evidence="1">protein-serine/threonine phosphatase</fullName>
        <ecNumber evidence="1">3.1.3.16</ecNumber>
    </recommendedName>
</protein>
<evidence type="ECO:0000313" key="7">
    <source>
        <dbReference type="EMBL" id="KAA1123572.1"/>
    </source>
</evidence>
<accession>A0A5B0RDR8</accession>
<dbReference type="Gene3D" id="3.60.21.10">
    <property type="match status" value="1"/>
</dbReference>
<evidence type="ECO:0000256" key="2">
    <source>
        <dbReference type="ARBA" id="ARBA00022723"/>
    </source>
</evidence>
<sequence length="191" mass="21372">MVNLDHAISKLRACEHLPEAELKNLCEIVRAILVEEPNIQPVRSPVTVCGDIHGQLWDMIEMFRVGGQPGLTNYILMGDFVDRGHFSLETFSLLLAYKARYELTHSLRTHFQQGSSISNSAIQIGSLSSEVITSRDRSLRFMASMMSVSESMVTLTYGKLVVLSSIVSTWLLSSIRLSYVSMEASRLKFAL</sequence>
<dbReference type="InterPro" id="IPR004843">
    <property type="entry name" value="Calcineurin-like_PHP"/>
</dbReference>